<sequence length="713" mass="79329">MGSGANTAPSRKRKKPTAAQIAARSQNGHSNKENIPPPSPPLEIIITPMPQARNWQLKYQRSQCKLRESKKRVKRLEADLATFKVTAAGTKCTAQLASERVTELTEILAKFVLEVQKKSTASAETIGRLRKQAKALKQRLRHSVRSLARTVARAKEKWSVCCVTEKGVYTAQACKIARIMADGGCAPAKVGPLMVRIGKIFGIRVTRAMDRRTVRRSIEEGGVAARMQAICEFSQSQENMDLFNRSLLARRLKRQYSVRDWLRILRGMHGDHASPEKSTAAGLKEQKHDAAIQDLGEDALSGKSYMELIEYLGAWNVRKIVEAGGTQAWNALSPAEQTARDVKMMNDILTILGREAYNALNPADRRMLDLFVWGGCCMHKDLNSFRGGNTEMMLEWKKIPGTVGPILLANKDNAALLQNLLDPAQPQNVELTEDQFRALEASTRGGVKTAALAGAIFNNKDDKKGQADRHVDFMTHSLGLGAPHRRFPDTSNTRFGSHRDAAAELITYLPQYRQMMEAIEWSKQNPSLTNIEKNLCDALNDIPTLTELAAMTIYRMVITHPYLYQVRGPGTESTNHLELGPLHHSIRNHIQKILDHPNLLFGSDVRYQTATLDGLEWADPKAMKAVFDLIPSLPHIKAITLAFFRGAQITWIRFSAEFAPGGLIDTCTATEKQLAWMPSTNNANEGALGAYHVAIRGKPSLTLHQYNAQAMFR</sequence>
<comment type="caution">
    <text evidence="3">The sequence shown here is derived from an EMBL/GenBank/DDBJ whole genome shotgun (WGS) entry which is preliminary data.</text>
</comment>
<dbReference type="EMBL" id="JARKIB010000092">
    <property type="protein sequence ID" value="KAJ7743197.1"/>
    <property type="molecule type" value="Genomic_DNA"/>
</dbReference>
<accession>A0AAD7IIQ4</accession>
<dbReference type="AlphaFoldDB" id="A0AAD7IIQ4"/>
<evidence type="ECO:0000256" key="2">
    <source>
        <dbReference type="SAM" id="MobiDB-lite"/>
    </source>
</evidence>
<reference evidence="3" key="1">
    <citation type="submission" date="2023-03" db="EMBL/GenBank/DDBJ databases">
        <title>Massive genome expansion in bonnet fungi (Mycena s.s.) driven by repeated elements and novel gene families across ecological guilds.</title>
        <authorList>
            <consortium name="Lawrence Berkeley National Laboratory"/>
            <person name="Harder C.B."/>
            <person name="Miyauchi S."/>
            <person name="Viragh M."/>
            <person name="Kuo A."/>
            <person name="Thoen E."/>
            <person name="Andreopoulos B."/>
            <person name="Lu D."/>
            <person name="Skrede I."/>
            <person name="Drula E."/>
            <person name="Henrissat B."/>
            <person name="Morin E."/>
            <person name="Kohler A."/>
            <person name="Barry K."/>
            <person name="LaButti K."/>
            <person name="Morin E."/>
            <person name="Salamov A."/>
            <person name="Lipzen A."/>
            <person name="Mereny Z."/>
            <person name="Hegedus B."/>
            <person name="Baldrian P."/>
            <person name="Stursova M."/>
            <person name="Weitz H."/>
            <person name="Taylor A."/>
            <person name="Grigoriev I.V."/>
            <person name="Nagy L.G."/>
            <person name="Martin F."/>
            <person name="Kauserud H."/>
        </authorList>
    </citation>
    <scope>NUCLEOTIDE SEQUENCE</scope>
    <source>
        <strain evidence="3">CBHHK182m</strain>
    </source>
</reference>
<proteinExistence type="predicted"/>
<name>A0AAD7IIQ4_9AGAR</name>
<gene>
    <name evidence="3" type="ORF">B0H16DRAFT_1727923</name>
</gene>
<organism evidence="3 4">
    <name type="scientific">Mycena metata</name>
    <dbReference type="NCBI Taxonomy" id="1033252"/>
    <lineage>
        <taxon>Eukaryota</taxon>
        <taxon>Fungi</taxon>
        <taxon>Dikarya</taxon>
        <taxon>Basidiomycota</taxon>
        <taxon>Agaricomycotina</taxon>
        <taxon>Agaricomycetes</taxon>
        <taxon>Agaricomycetidae</taxon>
        <taxon>Agaricales</taxon>
        <taxon>Marasmiineae</taxon>
        <taxon>Mycenaceae</taxon>
        <taxon>Mycena</taxon>
    </lineage>
</organism>
<feature type="region of interest" description="Disordered" evidence="2">
    <location>
        <begin position="1"/>
        <end position="39"/>
    </location>
</feature>
<evidence type="ECO:0000313" key="4">
    <source>
        <dbReference type="Proteomes" id="UP001215598"/>
    </source>
</evidence>
<dbReference type="Proteomes" id="UP001215598">
    <property type="component" value="Unassembled WGS sequence"/>
</dbReference>
<keyword evidence="1" id="KW-0175">Coiled coil</keyword>
<feature type="coiled-coil region" evidence="1">
    <location>
        <begin position="59"/>
        <end position="86"/>
    </location>
</feature>
<evidence type="ECO:0000313" key="3">
    <source>
        <dbReference type="EMBL" id="KAJ7743197.1"/>
    </source>
</evidence>
<protein>
    <submittedName>
        <fullName evidence="3">Uncharacterized protein</fullName>
    </submittedName>
</protein>
<keyword evidence="4" id="KW-1185">Reference proteome</keyword>
<evidence type="ECO:0000256" key="1">
    <source>
        <dbReference type="SAM" id="Coils"/>
    </source>
</evidence>